<evidence type="ECO:0000313" key="1">
    <source>
        <dbReference type="EMBL" id="QNP51286.1"/>
    </source>
</evidence>
<accession>A0A7H0GSM0</accession>
<reference evidence="1 2" key="1">
    <citation type="submission" date="2020-08" db="EMBL/GenBank/DDBJ databases">
        <title>Genome sequence of Hymenobacter qilianensis JCM 19763T.</title>
        <authorList>
            <person name="Hyun D.-W."/>
            <person name="Bae J.-W."/>
        </authorList>
    </citation>
    <scope>NUCLEOTIDE SEQUENCE [LARGE SCALE GENOMIC DNA]</scope>
    <source>
        <strain evidence="1 2">JCM 19763</strain>
    </source>
</reference>
<dbReference type="EMBL" id="CP060784">
    <property type="protein sequence ID" value="QNP51286.1"/>
    <property type="molecule type" value="Genomic_DNA"/>
</dbReference>
<dbReference type="RefSeq" id="WP_187731578.1">
    <property type="nucleotide sequence ID" value="NZ_BMFN01000003.1"/>
</dbReference>
<dbReference type="Proteomes" id="UP000516093">
    <property type="component" value="Chromosome"/>
</dbReference>
<dbReference type="SUPFAM" id="SSF158682">
    <property type="entry name" value="TerB-like"/>
    <property type="match status" value="1"/>
</dbReference>
<dbReference type="AlphaFoldDB" id="A0A7H0GSM0"/>
<gene>
    <name evidence="1" type="ORF">H9L05_14570</name>
</gene>
<protein>
    <submittedName>
        <fullName evidence="1">TerB family tellurite resistance protein</fullName>
    </submittedName>
</protein>
<dbReference type="CDD" id="cd07177">
    <property type="entry name" value="terB_like"/>
    <property type="match status" value="1"/>
</dbReference>
<sequence length="152" mass="16855">MFGFFENEQTKKIKSHIVNLAALAKADGHIDEREMSFIVAIGQKNGMRPADVRSVVANSGSVNMLLPDNDSERFDQIFDLVDMMLADGVIDDHEMEFCVDMACKLGFRKAIVGVLVRKISLGVKDGLPREQIKEETQAFLNFNEQNSGAGCD</sequence>
<organism evidence="1 2">
    <name type="scientific">Hymenobacter qilianensis</name>
    <dbReference type="NCBI Taxonomy" id="1385715"/>
    <lineage>
        <taxon>Bacteria</taxon>
        <taxon>Pseudomonadati</taxon>
        <taxon>Bacteroidota</taxon>
        <taxon>Cytophagia</taxon>
        <taxon>Cytophagales</taxon>
        <taxon>Hymenobacteraceae</taxon>
        <taxon>Hymenobacter</taxon>
    </lineage>
</organism>
<dbReference type="Gene3D" id="1.10.3680.10">
    <property type="entry name" value="TerB-like"/>
    <property type="match status" value="1"/>
</dbReference>
<dbReference type="KEGG" id="hqi:H9L05_14570"/>
<evidence type="ECO:0000313" key="2">
    <source>
        <dbReference type="Proteomes" id="UP000516093"/>
    </source>
</evidence>
<dbReference type="InterPro" id="IPR029024">
    <property type="entry name" value="TerB-like"/>
</dbReference>
<name>A0A7H0GSM0_9BACT</name>
<keyword evidence="2" id="KW-1185">Reference proteome</keyword>
<proteinExistence type="predicted"/>